<dbReference type="EMBL" id="DF847278">
    <property type="protein sequence ID" value="GAT51607.1"/>
    <property type="molecule type" value="Genomic_DNA"/>
</dbReference>
<dbReference type="PROSITE" id="PS00028">
    <property type="entry name" value="ZINC_FINGER_C2H2_1"/>
    <property type="match status" value="1"/>
</dbReference>
<organism evidence="4 5">
    <name type="scientific">Mycena chlorophos</name>
    <name type="common">Agaric fungus</name>
    <name type="synonym">Agaricus chlorophos</name>
    <dbReference type="NCBI Taxonomy" id="658473"/>
    <lineage>
        <taxon>Eukaryota</taxon>
        <taxon>Fungi</taxon>
        <taxon>Dikarya</taxon>
        <taxon>Basidiomycota</taxon>
        <taxon>Agaricomycotina</taxon>
        <taxon>Agaricomycetes</taxon>
        <taxon>Agaricomycetidae</taxon>
        <taxon>Agaricales</taxon>
        <taxon>Marasmiineae</taxon>
        <taxon>Mycenaceae</taxon>
        <taxon>Mycena</taxon>
    </lineage>
</organism>
<evidence type="ECO:0000313" key="4">
    <source>
        <dbReference type="EMBL" id="GAT51607.1"/>
    </source>
</evidence>
<keyword evidence="1" id="KW-0862">Zinc</keyword>
<gene>
    <name evidence="4" type="ORF">MCHLO_08734</name>
</gene>
<dbReference type="Gene3D" id="3.30.160.60">
    <property type="entry name" value="Classic Zinc Finger"/>
    <property type="match status" value="1"/>
</dbReference>
<feature type="region of interest" description="Disordered" evidence="2">
    <location>
        <begin position="37"/>
        <end position="63"/>
    </location>
</feature>
<keyword evidence="1" id="KW-0479">Metal-binding</keyword>
<evidence type="ECO:0000256" key="1">
    <source>
        <dbReference type="PROSITE-ProRule" id="PRU00042"/>
    </source>
</evidence>
<evidence type="ECO:0000313" key="5">
    <source>
        <dbReference type="Proteomes" id="UP000815677"/>
    </source>
</evidence>
<feature type="domain" description="C2H2-type" evidence="3">
    <location>
        <begin position="182"/>
        <end position="211"/>
    </location>
</feature>
<reference evidence="4" key="1">
    <citation type="submission" date="2014-09" db="EMBL/GenBank/DDBJ databases">
        <title>Genome sequence of the luminous mushroom Mycena chlorophos for searching fungal bioluminescence genes.</title>
        <authorList>
            <person name="Tanaka Y."/>
            <person name="Kasuga D."/>
            <person name="Oba Y."/>
            <person name="Hase S."/>
            <person name="Sato K."/>
            <person name="Oba Y."/>
            <person name="Sakakibara Y."/>
        </authorList>
    </citation>
    <scope>NUCLEOTIDE SEQUENCE</scope>
</reference>
<dbReference type="InterPro" id="IPR013087">
    <property type="entry name" value="Znf_C2H2_type"/>
</dbReference>
<dbReference type="InterPro" id="IPR036236">
    <property type="entry name" value="Znf_C2H2_sf"/>
</dbReference>
<dbReference type="SUPFAM" id="SSF57667">
    <property type="entry name" value="beta-beta-alpha zinc fingers"/>
    <property type="match status" value="1"/>
</dbReference>
<dbReference type="PROSITE" id="PS50157">
    <property type="entry name" value="ZINC_FINGER_C2H2_2"/>
    <property type="match status" value="1"/>
</dbReference>
<evidence type="ECO:0000256" key="2">
    <source>
        <dbReference type="SAM" id="MobiDB-lite"/>
    </source>
</evidence>
<accession>A0ABQ0LM75</accession>
<protein>
    <recommendedName>
        <fullName evidence="3">C2H2-type domain-containing protein</fullName>
    </recommendedName>
</protein>
<name>A0ABQ0LM75_MYCCL</name>
<keyword evidence="1" id="KW-0863">Zinc-finger</keyword>
<proteinExistence type="predicted"/>
<sequence length="287" mass="31939">MQPYLVSSPSFSPESVHSPLTPTGYATDPYWASPHWTNDAVSDDGRSPAIHDGASLSGDGPHRPYPTHESLDLGIPFGSMSIYAGPDQLTPLFDSDCKLPGDSPSIVVSSAFRNHEAKMFSPNYPLRQAAFEYENDSSPESSALFSGTHPLPLTRPEHPRRPLASPANIHASMSRRKKEAKYFCEREGCGQSFTAHHNLKHHIRAHDNIRPYDCPYKELGCDYAAGTPTVMKRHKNRCGRAKAGRGVRASDRRRGVTCLGVLGRIAWMDPRMEGYLYTRERYRTHGC</sequence>
<evidence type="ECO:0000259" key="3">
    <source>
        <dbReference type="PROSITE" id="PS50157"/>
    </source>
</evidence>
<feature type="region of interest" description="Disordered" evidence="2">
    <location>
        <begin position="137"/>
        <end position="165"/>
    </location>
</feature>
<dbReference type="Proteomes" id="UP000815677">
    <property type="component" value="Unassembled WGS sequence"/>
</dbReference>
<keyword evidence="5" id="KW-1185">Reference proteome</keyword>